<dbReference type="EMBL" id="CP043617">
    <property type="protein sequence ID" value="QFR50299.1"/>
    <property type="molecule type" value="Genomic_DNA"/>
</dbReference>
<dbReference type="Pfam" id="PF13489">
    <property type="entry name" value="Methyltransf_23"/>
    <property type="match status" value="1"/>
</dbReference>
<evidence type="ECO:0000313" key="1">
    <source>
        <dbReference type="EMBL" id="QFR50299.1"/>
    </source>
</evidence>
<reference evidence="1 2" key="1">
    <citation type="submission" date="2019-09" db="EMBL/GenBank/DDBJ databases">
        <title>Sulfurimonas gotlandica sp. nov., a chemoautotrophic and psychrotolerant epsilonproteobacterium isolated from a pelagic redoxcline, and an emended description of the genus Sulfurimonas.</title>
        <authorList>
            <person name="Wang S."/>
            <person name="Jiang L."/>
            <person name="Shao S."/>
        </authorList>
    </citation>
    <scope>NUCLEOTIDE SEQUENCE [LARGE SCALE GENOMIC DNA]</scope>
    <source>
        <strain evidence="1 2">GYSZ_1</strain>
    </source>
</reference>
<dbReference type="InterPro" id="IPR029063">
    <property type="entry name" value="SAM-dependent_MTases_sf"/>
</dbReference>
<dbReference type="SUPFAM" id="SSF53335">
    <property type="entry name" value="S-adenosyl-L-methionine-dependent methyltransferases"/>
    <property type="match status" value="1"/>
</dbReference>
<evidence type="ECO:0000313" key="2">
    <source>
        <dbReference type="Proteomes" id="UP000326944"/>
    </source>
</evidence>
<dbReference type="PANTHER" id="PTHR43861">
    <property type="entry name" value="TRANS-ACONITATE 2-METHYLTRANSFERASE-RELATED"/>
    <property type="match status" value="1"/>
</dbReference>
<dbReference type="Gene3D" id="3.40.50.150">
    <property type="entry name" value="Vaccinia Virus protein VP39"/>
    <property type="match status" value="1"/>
</dbReference>
<dbReference type="GO" id="GO:0032259">
    <property type="term" value="P:methylation"/>
    <property type="evidence" value="ECO:0007669"/>
    <property type="project" value="UniProtKB-KW"/>
</dbReference>
<dbReference type="Proteomes" id="UP000326944">
    <property type="component" value="Chromosome"/>
</dbReference>
<protein>
    <submittedName>
        <fullName evidence="1">Class I SAM-dependent methyltransferase</fullName>
    </submittedName>
</protein>
<keyword evidence="1" id="KW-0808">Transferase</keyword>
<name>A0A5P8P3N1_9BACT</name>
<dbReference type="RefSeq" id="WP_152308247.1">
    <property type="nucleotide sequence ID" value="NZ_CP043617.1"/>
</dbReference>
<dbReference type="AlphaFoldDB" id="A0A5P8P3N1"/>
<proteinExistence type="predicted"/>
<accession>A0A5P8P3N1</accession>
<dbReference type="PANTHER" id="PTHR43861:SF6">
    <property type="entry name" value="METHYLTRANSFERASE TYPE 11"/>
    <property type="match status" value="1"/>
</dbReference>
<dbReference type="GO" id="GO:0008168">
    <property type="term" value="F:methyltransferase activity"/>
    <property type="evidence" value="ECO:0007669"/>
    <property type="project" value="UniProtKB-KW"/>
</dbReference>
<keyword evidence="1" id="KW-0489">Methyltransferase</keyword>
<gene>
    <name evidence="1" type="ORF">FJR48_11395</name>
</gene>
<sequence length="213" mass="25213">MLCKLCNNPVTKISDTRNNWEFLHCENCEFIFKNPSYYVSSEDELKQYNNHNNTMDSPGYVEMFEKFMEDTFLEYIESIKNVLEFGSGPGPVLSELLKQRALNVDIYDKYFSPQKVYEGKEYDLITSTEVIEHIENPKEIFKFFASHIKSGGYLALMTQFHTNVPDEFKKWWYKNDPTHICFFRPYTFEVLARENGFKVLKHDSKKSVLLKKV</sequence>
<organism evidence="1 2">
    <name type="scientific">Sulfurimonas lithotrophica</name>
    <dbReference type="NCBI Taxonomy" id="2590022"/>
    <lineage>
        <taxon>Bacteria</taxon>
        <taxon>Pseudomonadati</taxon>
        <taxon>Campylobacterota</taxon>
        <taxon>Epsilonproteobacteria</taxon>
        <taxon>Campylobacterales</taxon>
        <taxon>Sulfurimonadaceae</taxon>
        <taxon>Sulfurimonas</taxon>
    </lineage>
</organism>
<keyword evidence="2" id="KW-1185">Reference proteome</keyword>
<dbReference type="KEGG" id="sulg:FJR48_11395"/>
<dbReference type="OrthoDB" id="9816564at2"/>